<protein>
    <submittedName>
        <fullName evidence="1">Uncharacterized protein</fullName>
    </submittedName>
</protein>
<accession>A0A5N3PDD9</accession>
<evidence type="ECO:0000313" key="2">
    <source>
        <dbReference type="Proteomes" id="UP000325684"/>
    </source>
</evidence>
<reference evidence="1 2" key="1">
    <citation type="journal article" date="2019" name="Microorganisms">
        <title>Genome Insights into the Novel Species Microvirga brassicacearum, a Rapeseed Endophyte with Biotechnological Potential.</title>
        <authorList>
            <person name="Jimenez-Gomez A."/>
            <person name="Saati-Santamaria Z."/>
            <person name="Igual J.M."/>
            <person name="Rivas R."/>
            <person name="Mateos P.F."/>
            <person name="Garcia-Fraile P."/>
        </authorList>
    </citation>
    <scope>NUCLEOTIDE SEQUENCE [LARGE SCALE GENOMIC DNA]</scope>
    <source>
        <strain evidence="1 2">CDVBN77</strain>
    </source>
</reference>
<dbReference type="Proteomes" id="UP000325684">
    <property type="component" value="Unassembled WGS sequence"/>
</dbReference>
<organism evidence="1 2">
    <name type="scientific">Microvirga brassicacearum</name>
    <dbReference type="NCBI Taxonomy" id="2580413"/>
    <lineage>
        <taxon>Bacteria</taxon>
        <taxon>Pseudomonadati</taxon>
        <taxon>Pseudomonadota</taxon>
        <taxon>Alphaproteobacteria</taxon>
        <taxon>Hyphomicrobiales</taxon>
        <taxon>Methylobacteriaceae</taxon>
        <taxon>Microvirga</taxon>
    </lineage>
</organism>
<gene>
    <name evidence="1" type="ORF">FEZ63_10635</name>
</gene>
<dbReference type="RefSeq" id="WP_150944065.1">
    <property type="nucleotide sequence ID" value="NZ_VCMV01000013.1"/>
</dbReference>
<name>A0A5N3PDD9_9HYPH</name>
<dbReference type="AlphaFoldDB" id="A0A5N3PDD9"/>
<evidence type="ECO:0000313" key="1">
    <source>
        <dbReference type="EMBL" id="KAB0267724.1"/>
    </source>
</evidence>
<dbReference type="EMBL" id="VCMV01000013">
    <property type="protein sequence ID" value="KAB0267724.1"/>
    <property type="molecule type" value="Genomic_DNA"/>
</dbReference>
<sequence>MPSRLPPKPDFEAIEAAAINSADRRTMILALIGNLVFSWSNNESMFIYILMVLLETDEVSAAIVFATLNTTRARLDLVQRLATAKINDKETAKTLDKIITRFNESTRVRNEFNHCMYTVNDRGEITHTHAMKIRESRGRLTLGELRPIDDARIAELAKSIADLRRLNRDLWEFLPRLQKAVVPLTAQPSRTQL</sequence>
<keyword evidence="2" id="KW-1185">Reference proteome</keyword>
<proteinExistence type="predicted"/>
<dbReference type="OrthoDB" id="7846470at2"/>
<comment type="caution">
    <text evidence="1">The sequence shown here is derived from an EMBL/GenBank/DDBJ whole genome shotgun (WGS) entry which is preliminary data.</text>
</comment>